<dbReference type="Proteomes" id="UP000236151">
    <property type="component" value="Unassembled WGS sequence"/>
</dbReference>
<dbReference type="GO" id="GO:0016987">
    <property type="term" value="F:sigma factor activity"/>
    <property type="evidence" value="ECO:0007669"/>
    <property type="project" value="UniProtKB-KW"/>
</dbReference>
<dbReference type="Pfam" id="PF08281">
    <property type="entry name" value="Sigma70_r4_2"/>
    <property type="match status" value="1"/>
</dbReference>
<evidence type="ECO:0000256" key="2">
    <source>
        <dbReference type="ARBA" id="ARBA00023015"/>
    </source>
</evidence>
<comment type="similarity">
    <text evidence="1">Belongs to the sigma-70 factor family. ECF subfamily.</text>
</comment>
<keyword evidence="5" id="KW-0804">Transcription</keyword>
<dbReference type="GO" id="GO:0003677">
    <property type="term" value="F:DNA binding"/>
    <property type="evidence" value="ECO:0007669"/>
    <property type="project" value="UniProtKB-KW"/>
</dbReference>
<organism evidence="8 9">
    <name type="scientific">Clostridium thermosuccinogenes</name>
    <dbReference type="NCBI Taxonomy" id="84032"/>
    <lineage>
        <taxon>Bacteria</taxon>
        <taxon>Bacillati</taxon>
        <taxon>Bacillota</taxon>
        <taxon>Clostridia</taxon>
        <taxon>Eubacteriales</taxon>
        <taxon>Clostridiaceae</taxon>
        <taxon>Clostridium</taxon>
    </lineage>
</organism>
<dbReference type="EMBL" id="NIOJ01000102">
    <property type="protein sequence ID" value="PNT94572.1"/>
    <property type="molecule type" value="Genomic_DNA"/>
</dbReference>
<dbReference type="RefSeq" id="WP_103083249.1">
    <property type="nucleotide sequence ID" value="NZ_CP021850.1"/>
</dbReference>
<dbReference type="InterPro" id="IPR007627">
    <property type="entry name" value="RNA_pol_sigma70_r2"/>
</dbReference>
<dbReference type="Gene3D" id="1.10.1740.10">
    <property type="match status" value="1"/>
</dbReference>
<dbReference type="OrthoDB" id="9782703at2"/>
<evidence type="ECO:0000256" key="5">
    <source>
        <dbReference type="ARBA" id="ARBA00023163"/>
    </source>
</evidence>
<accession>A0A2K2EZ75</accession>
<keyword evidence="3" id="KW-0731">Sigma factor</keyword>
<dbReference type="PANTHER" id="PTHR43133">
    <property type="entry name" value="RNA POLYMERASE ECF-TYPE SIGMA FACTO"/>
    <property type="match status" value="1"/>
</dbReference>
<evidence type="ECO:0000256" key="1">
    <source>
        <dbReference type="ARBA" id="ARBA00010641"/>
    </source>
</evidence>
<dbReference type="InterPro" id="IPR014284">
    <property type="entry name" value="RNA_pol_sigma-70_dom"/>
</dbReference>
<dbReference type="InterPro" id="IPR039425">
    <property type="entry name" value="RNA_pol_sigma-70-like"/>
</dbReference>
<dbReference type="SUPFAM" id="SSF88659">
    <property type="entry name" value="Sigma3 and sigma4 domains of RNA polymerase sigma factors"/>
    <property type="match status" value="1"/>
</dbReference>
<dbReference type="Pfam" id="PF04542">
    <property type="entry name" value="Sigma70_r2"/>
    <property type="match status" value="1"/>
</dbReference>
<dbReference type="PANTHER" id="PTHR43133:SF8">
    <property type="entry name" value="RNA POLYMERASE SIGMA FACTOR HI_1459-RELATED"/>
    <property type="match status" value="1"/>
</dbReference>
<dbReference type="SUPFAM" id="SSF88946">
    <property type="entry name" value="Sigma2 domain of RNA polymerase sigma factors"/>
    <property type="match status" value="1"/>
</dbReference>
<evidence type="ECO:0000256" key="3">
    <source>
        <dbReference type="ARBA" id="ARBA00023082"/>
    </source>
</evidence>
<dbReference type="GO" id="GO:0006352">
    <property type="term" value="P:DNA-templated transcription initiation"/>
    <property type="evidence" value="ECO:0007669"/>
    <property type="project" value="InterPro"/>
</dbReference>
<feature type="domain" description="RNA polymerase sigma factor 70 region 4 type 2" evidence="7">
    <location>
        <begin position="125"/>
        <end position="177"/>
    </location>
</feature>
<keyword evidence="9" id="KW-1185">Reference proteome</keyword>
<feature type="domain" description="RNA polymerase sigma-70 region 2" evidence="6">
    <location>
        <begin position="21"/>
        <end position="85"/>
    </location>
</feature>
<evidence type="ECO:0000313" key="8">
    <source>
        <dbReference type="EMBL" id="PNT94572.1"/>
    </source>
</evidence>
<dbReference type="KEGG" id="cthd:CDO33_06240"/>
<evidence type="ECO:0000256" key="4">
    <source>
        <dbReference type="ARBA" id="ARBA00023125"/>
    </source>
</evidence>
<dbReference type="InterPro" id="IPR013325">
    <property type="entry name" value="RNA_pol_sigma_r2"/>
</dbReference>
<dbReference type="Gene3D" id="1.10.10.10">
    <property type="entry name" value="Winged helix-like DNA-binding domain superfamily/Winged helix DNA-binding domain"/>
    <property type="match status" value="1"/>
</dbReference>
<comment type="caution">
    <text evidence="8">The sequence shown here is derived from an EMBL/GenBank/DDBJ whole genome shotgun (WGS) entry which is preliminary data.</text>
</comment>
<keyword evidence="2" id="KW-0805">Transcription regulation</keyword>
<sequence>MIFIFTNDRDDERYEDSIQVLFEENYDRAFNTAIAILFNKELAKDAVQEAFTRALLKIKTLNDKSKFNSWICSITKNISKDMLRQICIQKGRNISIYDEDGDVKNIVELSDFNVPDKICEDLEIRREIKECMGELDIDSQQILNLRFYEDLTYEQIAEHMNISVNTVKVKLHRAKHRMKEKLEKHFDSREVSKNV</sequence>
<dbReference type="NCBIfam" id="TIGR02937">
    <property type="entry name" value="sigma70-ECF"/>
    <property type="match status" value="1"/>
</dbReference>
<dbReference type="AlphaFoldDB" id="A0A2K2EZ75"/>
<dbReference type="InterPro" id="IPR013249">
    <property type="entry name" value="RNA_pol_sigma70_r4_t2"/>
</dbReference>
<protein>
    <recommendedName>
        <fullName evidence="10">RNA polymerase subunit sigma-24</fullName>
    </recommendedName>
</protein>
<name>A0A2K2EZ75_9CLOT</name>
<dbReference type="CDD" id="cd06171">
    <property type="entry name" value="Sigma70_r4"/>
    <property type="match status" value="1"/>
</dbReference>
<evidence type="ECO:0000259" key="6">
    <source>
        <dbReference type="Pfam" id="PF04542"/>
    </source>
</evidence>
<reference evidence="8 9" key="1">
    <citation type="submission" date="2017-06" db="EMBL/GenBank/DDBJ databases">
        <title>Investigating the central metabolism of Clostridium thermosuccinogenes.</title>
        <authorList>
            <person name="Koendjbiharie J.G."/>
            <person name="van Kranenburg R."/>
        </authorList>
    </citation>
    <scope>NUCLEOTIDE SEQUENCE [LARGE SCALE GENOMIC DNA]</scope>
    <source>
        <strain evidence="8 9">DSM 5806</strain>
    </source>
</reference>
<dbReference type="InterPro" id="IPR013324">
    <property type="entry name" value="RNA_pol_sigma_r3/r4-like"/>
</dbReference>
<gene>
    <name evidence="8" type="ORF">CDQ84_18735</name>
</gene>
<dbReference type="InterPro" id="IPR036388">
    <property type="entry name" value="WH-like_DNA-bd_sf"/>
</dbReference>
<evidence type="ECO:0008006" key="10">
    <source>
        <dbReference type="Google" id="ProtNLM"/>
    </source>
</evidence>
<evidence type="ECO:0000259" key="7">
    <source>
        <dbReference type="Pfam" id="PF08281"/>
    </source>
</evidence>
<keyword evidence="4" id="KW-0238">DNA-binding</keyword>
<evidence type="ECO:0000313" key="9">
    <source>
        <dbReference type="Proteomes" id="UP000236151"/>
    </source>
</evidence>
<proteinExistence type="inferred from homology"/>